<dbReference type="RefSeq" id="WP_210187036.1">
    <property type="nucleotide sequence ID" value="NZ_FQUP01000001.1"/>
</dbReference>
<dbReference type="EMBL" id="FQUP01000001">
    <property type="protein sequence ID" value="SHF05347.1"/>
    <property type="molecule type" value="Genomic_DNA"/>
</dbReference>
<dbReference type="AlphaFoldDB" id="A0A1M4YHU0"/>
<dbReference type="InterPro" id="IPR010064">
    <property type="entry name" value="HK97-gp10_tail"/>
</dbReference>
<name>A0A1M4YHU0_9HYPH</name>
<proteinExistence type="predicted"/>
<evidence type="ECO:0000313" key="1">
    <source>
        <dbReference type="EMBL" id="SHF05347.1"/>
    </source>
</evidence>
<dbReference type="STRING" id="1122133.SAMN02745157_1526"/>
<dbReference type="NCBIfam" id="TIGR01725">
    <property type="entry name" value="phge_HK97_gp10"/>
    <property type="match status" value="1"/>
</dbReference>
<keyword evidence="2" id="KW-1185">Reference proteome</keyword>
<gene>
    <name evidence="1" type="ORF">SAMN02745157_1526</name>
</gene>
<dbReference type="Pfam" id="PF04883">
    <property type="entry name" value="HK97-gp10_like"/>
    <property type="match status" value="1"/>
</dbReference>
<protein>
    <submittedName>
        <fullName evidence="1">Phage protein, HK97 gp10 family</fullName>
    </submittedName>
</protein>
<organism evidence="1 2">
    <name type="scientific">Kaistia soli DSM 19436</name>
    <dbReference type="NCBI Taxonomy" id="1122133"/>
    <lineage>
        <taxon>Bacteria</taxon>
        <taxon>Pseudomonadati</taxon>
        <taxon>Pseudomonadota</taxon>
        <taxon>Alphaproteobacteria</taxon>
        <taxon>Hyphomicrobiales</taxon>
        <taxon>Kaistiaceae</taxon>
        <taxon>Kaistia</taxon>
    </lineage>
</organism>
<evidence type="ECO:0000313" key="2">
    <source>
        <dbReference type="Proteomes" id="UP000184485"/>
    </source>
</evidence>
<sequence>MKFKNADRFRRRIAAMAPAARAEIQKALVEGGNEIAGMAKSFAPKKSGDLAASIGVTIGNYVTENANVRGVQATGGGHDLSVTIHAGDGRAFYAAFVEFGTAPHEVGGIFKGAQHPGSRAHPFFFPAFRLGKKRAKSRISRAVNKAAKKAATAS</sequence>
<dbReference type="Proteomes" id="UP000184485">
    <property type="component" value="Unassembled WGS sequence"/>
</dbReference>
<reference evidence="1 2" key="1">
    <citation type="submission" date="2016-11" db="EMBL/GenBank/DDBJ databases">
        <authorList>
            <person name="Jaros S."/>
            <person name="Januszkiewicz K."/>
            <person name="Wedrychowicz H."/>
        </authorList>
    </citation>
    <scope>NUCLEOTIDE SEQUENCE [LARGE SCALE GENOMIC DNA]</scope>
    <source>
        <strain evidence="1 2">DSM 19436</strain>
    </source>
</reference>
<accession>A0A1M4YHU0</accession>